<accession>T1H3N7</accession>
<organism evidence="2 3">
    <name type="scientific">Megaselia scalaris</name>
    <name type="common">Humpbacked fly</name>
    <name type="synonym">Phora scalaris</name>
    <dbReference type="NCBI Taxonomy" id="36166"/>
    <lineage>
        <taxon>Eukaryota</taxon>
        <taxon>Metazoa</taxon>
        <taxon>Ecdysozoa</taxon>
        <taxon>Arthropoda</taxon>
        <taxon>Hexapoda</taxon>
        <taxon>Insecta</taxon>
        <taxon>Pterygota</taxon>
        <taxon>Neoptera</taxon>
        <taxon>Endopterygota</taxon>
        <taxon>Diptera</taxon>
        <taxon>Brachycera</taxon>
        <taxon>Muscomorpha</taxon>
        <taxon>Platypezoidea</taxon>
        <taxon>Phoridae</taxon>
        <taxon>Megaseliini</taxon>
        <taxon>Megaselia</taxon>
    </lineage>
</organism>
<feature type="compositionally biased region" description="Acidic residues" evidence="1">
    <location>
        <begin position="17"/>
        <end position="32"/>
    </location>
</feature>
<reference evidence="2" key="2">
    <citation type="submission" date="2015-06" db="UniProtKB">
        <authorList>
            <consortium name="EnsemblMetazoa"/>
        </authorList>
    </citation>
    <scope>IDENTIFICATION</scope>
</reference>
<sequence>MVKAKKGKKEIASVESVESDVEVNENIEDYEDNGSAKTKPKSNKKKTGDDEDVAKVTKGVKKMSVKSRSKTPTRIRKLRWKGLL</sequence>
<dbReference type="HOGENOM" id="CLU_2530024_0_0_1"/>
<reference evidence="3" key="1">
    <citation type="submission" date="2013-02" db="EMBL/GenBank/DDBJ databases">
        <authorList>
            <person name="Hughes D."/>
        </authorList>
    </citation>
    <scope>NUCLEOTIDE SEQUENCE</scope>
    <source>
        <strain>Durham</strain>
        <strain evidence="3">NC isolate 2 -- Noor lab</strain>
    </source>
</reference>
<keyword evidence="3" id="KW-1185">Reference proteome</keyword>
<name>T1H3N7_MEGSC</name>
<dbReference type="EnsemblMetazoa" id="MESCA010868-RA">
    <property type="protein sequence ID" value="MESCA010868-PA"/>
    <property type="gene ID" value="MESCA010868"/>
</dbReference>
<dbReference type="AlphaFoldDB" id="T1H3N7"/>
<dbReference type="Proteomes" id="UP000015102">
    <property type="component" value="Unassembled WGS sequence"/>
</dbReference>
<evidence type="ECO:0000256" key="1">
    <source>
        <dbReference type="SAM" id="MobiDB-lite"/>
    </source>
</evidence>
<evidence type="ECO:0000313" key="3">
    <source>
        <dbReference type="Proteomes" id="UP000015102"/>
    </source>
</evidence>
<proteinExistence type="predicted"/>
<protein>
    <submittedName>
        <fullName evidence="2">Uncharacterized protein</fullName>
    </submittedName>
</protein>
<feature type="region of interest" description="Disordered" evidence="1">
    <location>
        <begin position="1"/>
        <end position="53"/>
    </location>
</feature>
<evidence type="ECO:0000313" key="2">
    <source>
        <dbReference type="EnsemblMetazoa" id="MESCA010868-PA"/>
    </source>
</evidence>
<dbReference type="EMBL" id="CAQQ02373897">
    <property type="status" value="NOT_ANNOTATED_CDS"/>
    <property type="molecule type" value="Genomic_DNA"/>
</dbReference>